<dbReference type="EMBL" id="MU827797">
    <property type="protein sequence ID" value="KAJ7328231.1"/>
    <property type="molecule type" value="Genomic_DNA"/>
</dbReference>
<dbReference type="PANTHER" id="PTHR47143">
    <property type="entry name" value="TRANSIENT RECEPTOR POTENTIAL CATION CHANNEL PROTEIN PAINLESS"/>
    <property type="match status" value="1"/>
</dbReference>
<keyword evidence="7" id="KW-0675">Receptor</keyword>
<evidence type="ECO:0000313" key="7">
    <source>
        <dbReference type="EMBL" id="KAJ7328231.1"/>
    </source>
</evidence>
<evidence type="ECO:0000256" key="2">
    <source>
        <dbReference type="ARBA" id="ARBA00022737"/>
    </source>
</evidence>
<protein>
    <submittedName>
        <fullName evidence="7">Transient receptor putative cation channel sub A member 1</fullName>
    </submittedName>
</protein>
<reference evidence="7" key="1">
    <citation type="submission" date="2023-01" db="EMBL/GenBank/DDBJ databases">
        <title>Genome assembly of the deep-sea coral Lophelia pertusa.</title>
        <authorList>
            <person name="Herrera S."/>
            <person name="Cordes E."/>
        </authorList>
    </citation>
    <scope>NUCLEOTIDE SEQUENCE</scope>
    <source>
        <strain evidence="7">USNM1676648</strain>
        <tissue evidence="7">Polyp</tissue>
    </source>
</reference>
<dbReference type="PANTHER" id="PTHR47143:SF1">
    <property type="entry name" value="ION_TRANS DOMAIN-CONTAINING PROTEIN"/>
    <property type="match status" value="1"/>
</dbReference>
<dbReference type="AlphaFoldDB" id="A0A9W9YDE6"/>
<keyword evidence="5" id="KW-0325">Glycoprotein</keyword>
<dbReference type="InterPro" id="IPR052076">
    <property type="entry name" value="TRP_cation_channel"/>
</dbReference>
<name>A0A9W9YDE6_9CNID</name>
<keyword evidence="6" id="KW-0407">Ion channel</keyword>
<evidence type="ECO:0000313" key="8">
    <source>
        <dbReference type="Proteomes" id="UP001163046"/>
    </source>
</evidence>
<sequence>MHVPMKMRCVVFNSSNPNEDKDDHPCTFSNVVVQVLNYLVLVMAVGHLLKEVLSLFSQRLSYLEDISNFLEWICYISAIVYVLPPCDCKAGYKREVGAITLFLRLDESYLVL</sequence>
<dbReference type="GO" id="GO:1902495">
    <property type="term" value="C:transmembrane transporter complex"/>
    <property type="evidence" value="ECO:0007669"/>
    <property type="project" value="TreeGrafter"/>
</dbReference>
<evidence type="ECO:0000256" key="6">
    <source>
        <dbReference type="ARBA" id="ARBA00023303"/>
    </source>
</evidence>
<proteinExistence type="predicted"/>
<accession>A0A9W9YDE6</accession>
<evidence type="ECO:0000256" key="4">
    <source>
        <dbReference type="ARBA" id="ARBA00023065"/>
    </source>
</evidence>
<gene>
    <name evidence="7" type="primary">TRPA1_21</name>
    <name evidence="7" type="ORF">OS493_025111</name>
</gene>
<dbReference type="GO" id="GO:0022857">
    <property type="term" value="F:transmembrane transporter activity"/>
    <property type="evidence" value="ECO:0007669"/>
    <property type="project" value="TreeGrafter"/>
</dbReference>
<dbReference type="GO" id="GO:0034220">
    <property type="term" value="P:monoatomic ion transmembrane transport"/>
    <property type="evidence" value="ECO:0007669"/>
    <property type="project" value="UniProtKB-KW"/>
</dbReference>
<dbReference type="Proteomes" id="UP001163046">
    <property type="component" value="Unassembled WGS sequence"/>
</dbReference>
<keyword evidence="1" id="KW-0813">Transport</keyword>
<evidence type="ECO:0000256" key="3">
    <source>
        <dbReference type="ARBA" id="ARBA00023043"/>
    </source>
</evidence>
<comment type="caution">
    <text evidence="7">The sequence shown here is derived from an EMBL/GenBank/DDBJ whole genome shotgun (WGS) entry which is preliminary data.</text>
</comment>
<keyword evidence="8" id="KW-1185">Reference proteome</keyword>
<keyword evidence="4" id="KW-0406">Ion transport</keyword>
<dbReference type="OrthoDB" id="5987403at2759"/>
<evidence type="ECO:0000256" key="5">
    <source>
        <dbReference type="ARBA" id="ARBA00023180"/>
    </source>
</evidence>
<evidence type="ECO:0000256" key="1">
    <source>
        <dbReference type="ARBA" id="ARBA00022448"/>
    </source>
</evidence>
<keyword evidence="2" id="KW-0677">Repeat</keyword>
<organism evidence="7 8">
    <name type="scientific">Desmophyllum pertusum</name>
    <dbReference type="NCBI Taxonomy" id="174260"/>
    <lineage>
        <taxon>Eukaryota</taxon>
        <taxon>Metazoa</taxon>
        <taxon>Cnidaria</taxon>
        <taxon>Anthozoa</taxon>
        <taxon>Hexacorallia</taxon>
        <taxon>Scleractinia</taxon>
        <taxon>Caryophylliina</taxon>
        <taxon>Caryophylliidae</taxon>
        <taxon>Desmophyllum</taxon>
    </lineage>
</organism>
<keyword evidence="3" id="KW-0040">ANK repeat</keyword>